<dbReference type="EMBL" id="BSPC01000085">
    <property type="protein sequence ID" value="GLS23817.1"/>
    <property type="molecule type" value="Genomic_DNA"/>
</dbReference>
<keyword evidence="3" id="KW-1185">Reference proteome</keyword>
<protein>
    <recommendedName>
        <fullName evidence="1">Zinc finger CHCC-type domain-containing protein</fullName>
    </recommendedName>
</protein>
<evidence type="ECO:0000259" key="1">
    <source>
        <dbReference type="Pfam" id="PF10276"/>
    </source>
</evidence>
<comment type="caution">
    <text evidence="2">The sequence shown here is derived from an EMBL/GenBank/DDBJ whole genome shotgun (WGS) entry which is preliminary data.</text>
</comment>
<evidence type="ECO:0000313" key="3">
    <source>
        <dbReference type="Proteomes" id="UP001156882"/>
    </source>
</evidence>
<gene>
    <name evidence="2" type="ORF">GCM10007874_68380</name>
</gene>
<dbReference type="Pfam" id="PF10276">
    <property type="entry name" value="zf-CHCC"/>
    <property type="match status" value="1"/>
</dbReference>
<dbReference type="RefSeq" id="WP_284316747.1">
    <property type="nucleotide sequence ID" value="NZ_BSPC01000085.1"/>
</dbReference>
<reference evidence="3" key="1">
    <citation type="journal article" date="2019" name="Int. J. Syst. Evol. Microbiol.">
        <title>The Global Catalogue of Microorganisms (GCM) 10K type strain sequencing project: providing services to taxonomists for standard genome sequencing and annotation.</title>
        <authorList>
            <consortium name="The Broad Institute Genomics Platform"/>
            <consortium name="The Broad Institute Genome Sequencing Center for Infectious Disease"/>
            <person name="Wu L."/>
            <person name="Ma J."/>
        </authorList>
    </citation>
    <scope>NUCLEOTIDE SEQUENCE [LARGE SCALE GENOMIC DNA]</scope>
    <source>
        <strain evidence="3">NBRC 101365</strain>
    </source>
</reference>
<evidence type="ECO:0000313" key="2">
    <source>
        <dbReference type="EMBL" id="GLS23817.1"/>
    </source>
</evidence>
<proteinExistence type="predicted"/>
<dbReference type="InterPro" id="IPR019401">
    <property type="entry name" value="Znf_CHCC"/>
</dbReference>
<dbReference type="Proteomes" id="UP001156882">
    <property type="component" value="Unassembled WGS sequence"/>
</dbReference>
<accession>A0ABQ6CZT0</accession>
<feature type="domain" description="Zinc finger CHCC-type" evidence="1">
    <location>
        <begin position="23"/>
        <end position="58"/>
    </location>
</feature>
<name>A0ABQ6CZT0_9HYPH</name>
<dbReference type="Gene3D" id="2.60.260.40">
    <property type="entry name" value="q5lls5 like domains"/>
    <property type="match status" value="1"/>
</dbReference>
<sequence length="81" mass="8741">MAGHSIPHFQNDLGLKVIRVGSKEFMCQGASAPFDHPHIFIDLGGDDEAVCSYCSTLYKYDPKLHEGTSDPAECTVIADAA</sequence>
<organism evidence="2 3">
    <name type="scientific">Labrys miyagiensis</name>
    <dbReference type="NCBI Taxonomy" id="346912"/>
    <lineage>
        <taxon>Bacteria</taxon>
        <taxon>Pseudomonadati</taxon>
        <taxon>Pseudomonadota</taxon>
        <taxon>Alphaproteobacteria</taxon>
        <taxon>Hyphomicrobiales</taxon>
        <taxon>Xanthobacteraceae</taxon>
        <taxon>Labrys</taxon>
    </lineage>
</organism>